<feature type="repeat" description="ANK" evidence="3">
    <location>
        <begin position="159"/>
        <end position="191"/>
    </location>
</feature>
<dbReference type="InterPro" id="IPR002110">
    <property type="entry name" value="Ankyrin_rpt"/>
</dbReference>
<dbReference type="InterPro" id="IPR036770">
    <property type="entry name" value="Ankyrin_rpt-contain_sf"/>
</dbReference>
<organism evidence="4 5">
    <name type="scientific">Aspergillus chevalieri</name>
    <name type="common">Eurotium chevalieri</name>
    <dbReference type="NCBI Taxonomy" id="182096"/>
    <lineage>
        <taxon>Eukaryota</taxon>
        <taxon>Fungi</taxon>
        <taxon>Dikarya</taxon>
        <taxon>Ascomycota</taxon>
        <taxon>Pezizomycotina</taxon>
        <taxon>Eurotiomycetes</taxon>
        <taxon>Eurotiomycetidae</taxon>
        <taxon>Eurotiales</taxon>
        <taxon>Aspergillaceae</taxon>
        <taxon>Aspergillus</taxon>
        <taxon>Aspergillus subgen. Aspergillus</taxon>
    </lineage>
</organism>
<dbReference type="SMART" id="SM00248">
    <property type="entry name" value="ANK"/>
    <property type="match status" value="6"/>
</dbReference>
<dbReference type="Pfam" id="PF12796">
    <property type="entry name" value="Ank_2"/>
    <property type="match status" value="2"/>
</dbReference>
<dbReference type="PROSITE" id="PS50088">
    <property type="entry name" value="ANK_REPEAT"/>
    <property type="match status" value="3"/>
</dbReference>
<dbReference type="PANTHER" id="PTHR24123">
    <property type="entry name" value="ANKYRIN REPEAT-CONTAINING"/>
    <property type="match status" value="1"/>
</dbReference>
<dbReference type="Gene3D" id="1.25.40.20">
    <property type="entry name" value="Ankyrin repeat-containing domain"/>
    <property type="match status" value="2"/>
</dbReference>
<dbReference type="RefSeq" id="XP_043134025.1">
    <property type="nucleotide sequence ID" value="XM_043285322.1"/>
</dbReference>
<evidence type="ECO:0000313" key="5">
    <source>
        <dbReference type="Proteomes" id="UP000637239"/>
    </source>
</evidence>
<gene>
    <name evidence="4" type="ORF">ACHE_20961A</name>
</gene>
<dbReference type="SUPFAM" id="SSF48403">
    <property type="entry name" value="Ankyrin repeat"/>
    <property type="match status" value="1"/>
</dbReference>
<dbReference type="PANTHER" id="PTHR24123:SF33">
    <property type="entry name" value="PROTEIN HOS4"/>
    <property type="match status" value="1"/>
</dbReference>
<evidence type="ECO:0000313" key="4">
    <source>
        <dbReference type="EMBL" id="BCR85503.1"/>
    </source>
</evidence>
<dbReference type="KEGG" id="ache:ACHE_20961A"/>
<dbReference type="InterPro" id="IPR051165">
    <property type="entry name" value="Multifunctional_ANK_Repeat"/>
</dbReference>
<keyword evidence="2 3" id="KW-0040">ANK repeat</keyword>
<dbReference type="GeneID" id="66979862"/>
<feature type="repeat" description="ANK" evidence="3">
    <location>
        <begin position="202"/>
        <end position="234"/>
    </location>
</feature>
<reference evidence="4" key="1">
    <citation type="submission" date="2021-01" db="EMBL/GenBank/DDBJ databases">
        <authorList>
            <consortium name="Aspergillus chevalieri M1 genome sequencing consortium"/>
            <person name="Kazuki M."/>
            <person name="Futagami T."/>
        </authorList>
    </citation>
    <scope>NUCLEOTIDE SEQUENCE</scope>
    <source>
        <strain evidence="4">M1</strain>
    </source>
</reference>
<dbReference type="AlphaFoldDB" id="A0A7R7ZKK5"/>
<keyword evidence="5" id="KW-1185">Reference proteome</keyword>
<sequence>MVEDWKVIWSPASEEQLSKWKSLLDCQNPVLGESQLSLEHILCRAIMSKDYTLVRACISHGARLNDWVYGAVSQAMSLELLQILVPAGLDVNHKEDRVGGYIAATASCNQMDLTRYLLQHGADPNRNPLADLNPALNMAVKGNFMEMAELLIQYGAKVNGLGALAMAAEYGRFEMMNLLFQHGADVNDDAKDRAEECIDYIEGVTALHQAAKVGRIDAVVFLLNHGANPDLKDEDGRTPLMVAQENGHPEVIEFLNKLQQ</sequence>
<name>A0A7R7ZKK5_ASPCH</name>
<dbReference type="EMBL" id="AP024417">
    <property type="protein sequence ID" value="BCR85503.1"/>
    <property type="molecule type" value="Genomic_DNA"/>
</dbReference>
<proteinExistence type="predicted"/>
<evidence type="ECO:0000256" key="1">
    <source>
        <dbReference type="ARBA" id="ARBA00022737"/>
    </source>
</evidence>
<feature type="repeat" description="ANK" evidence="3">
    <location>
        <begin position="235"/>
        <end position="255"/>
    </location>
</feature>
<protein>
    <submittedName>
        <fullName evidence="4">Uncharacterized protein</fullName>
    </submittedName>
</protein>
<accession>A0A7R7ZKK5</accession>
<dbReference type="Proteomes" id="UP000637239">
    <property type="component" value="Chromosome 2"/>
</dbReference>
<reference evidence="4" key="2">
    <citation type="submission" date="2021-02" db="EMBL/GenBank/DDBJ databases">
        <title>Aspergillus chevalieri M1 genome sequence.</title>
        <authorList>
            <person name="Kadooka C."/>
            <person name="Mori K."/>
            <person name="Futagami T."/>
        </authorList>
    </citation>
    <scope>NUCLEOTIDE SEQUENCE</scope>
    <source>
        <strain evidence="4">M1</strain>
    </source>
</reference>
<evidence type="ECO:0000256" key="2">
    <source>
        <dbReference type="ARBA" id="ARBA00023043"/>
    </source>
</evidence>
<evidence type="ECO:0000256" key="3">
    <source>
        <dbReference type="PROSITE-ProRule" id="PRU00023"/>
    </source>
</evidence>
<dbReference type="PROSITE" id="PS50297">
    <property type="entry name" value="ANK_REP_REGION"/>
    <property type="match status" value="3"/>
</dbReference>
<keyword evidence="1" id="KW-0677">Repeat</keyword>